<dbReference type="InterPro" id="IPR021283">
    <property type="entry name" value="Phage_Wedge1"/>
</dbReference>
<dbReference type="Proteomes" id="UP000250675">
    <property type="component" value="Unassembled WGS sequence"/>
</dbReference>
<name>A0A2X3DFZ0_KLEPN</name>
<dbReference type="EMBL" id="UASO01000004">
    <property type="protein sequence ID" value="SQC19745.1"/>
    <property type="molecule type" value="Genomic_DNA"/>
</dbReference>
<dbReference type="AlphaFoldDB" id="A0A2X3DFZ0"/>
<protein>
    <submittedName>
        <fullName evidence="1">Putative bacteriophage protein</fullName>
    </submittedName>
</protein>
<sequence length="192" mass="21287">MMTNKYTALIPAYHCQFPNYFATVNVVTEAFVRQQDSTRGIVPAFDLDSAIGAQLDVIGLWVGRGRRIRAPAVNHYFSFDDPVLGFDLGTWKGRYDYGDEYIDMDDDTYRTVLRAKIGANNWDGTVETLPAVLAAIYPKGGITITFSDNLDMSMTITARGAVIPAITKEIIRQGYLSIKPMGIAVNYEVVEG</sequence>
<accession>A0A2X3DFZ0</accession>
<proteinExistence type="predicted"/>
<gene>
    <name evidence="1" type="ORF">NCTC9645_01298</name>
</gene>
<evidence type="ECO:0000313" key="2">
    <source>
        <dbReference type="Proteomes" id="UP000250675"/>
    </source>
</evidence>
<reference evidence="1 2" key="1">
    <citation type="submission" date="2018-06" db="EMBL/GenBank/DDBJ databases">
        <authorList>
            <consortium name="Pathogen Informatics"/>
            <person name="Doyle S."/>
        </authorList>
    </citation>
    <scope>NUCLEOTIDE SEQUENCE [LARGE SCALE GENOMIC DNA]</scope>
    <source>
        <strain evidence="1 2">NCTC9645</strain>
    </source>
</reference>
<organism evidence="1 2">
    <name type="scientific">Klebsiella pneumoniae</name>
    <dbReference type="NCBI Taxonomy" id="573"/>
    <lineage>
        <taxon>Bacteria</taxon>
        <taxon>Pseudomonadati</taxon>
        <taxon>Pseudomonadota</taxon>
        <taxon>Gammaproteobacteria</taxon>
        <taxon>Enterobacterales</taxon>
        <taxon>Enterobacteriaceae</taxon>
        <taxon>Klebsiella/Raoultella group</taxon>
        <taxon>Klebsiella</taxon>
        <taxon>Klebsiella pneumoniae complex</taxon>
    </lineage>
</organism>
<evidence type="ECO:0000313" key="1">
    <source>
        <dbReference type="EMBL" id="SQC19745.1"/>
    </source>
</evidence>
<dbReference type="Pfam" id="PF11041">
    <property type="entry name" value="Phage_Wedge1"/>
    <property type="match status" value="1"/>
</dbReference>